<proteinExistence type="predicted"/>
<keyword evidence="2" id="KW-0472">Membrane</keyword>
<keyword evidence="2" id="KW-1133">Transmembrane helix</keyword>
<dbReference type="Pfam" id="PF22819">
    <property type="entry name" value="TcaA_5th"/>
    <property type="match status" value="1"/>
</dbReference>
<evidence type="ECO:0000259" key="4">
    <source>
        <dbReference type="Pfam" id="PF22819"/>
    </source>
</evidence>
<evidence type="ECO:0000313" key="5">
    <source>
        <dbReference type="EMBL" id="MSR92455.1"/>
    </source>
</evidence>
<dbReference type="Pfam" id="PF13240">
    <property type="entry name" value="Zn_Ribbon_1"/>
    <property type="match status" value="1"/>
</dbReference>
<feature type="region of interest" description="Disordered" evidence="1">
    <location>
        <begin position="194"/>
        <end position="232"/>
    </location>
</feature>
<keyword evidence="6" id="KW-1185">Reference proteome</keyword>
<protein>
    <submittedName>
        <fullName evidence="5">Zinc ribbon domain-containing protein</fullName>
    </submittedName>
</protein>
<dbReference type="EMBL" id="VULX01000032">
    <property type="protein sequence ID" value="MSR92455.1"/>
    <property type="molecule type" value="Genomic_DNA"/>
</dbReference>
<dbReference type="InterPro" id="IPR054528">
    <property type="entry name" value="TcaA_5th"/>
</dbReference>
<accession>A0A7X2N0I1</accession>
<reference evidence="5 6" key="1">
    <citation type="submission" date="2019-08" db="EMBL/GenBank/DDBJ databases">
        <title>In-depth cultivation of the pig gut microbiome towards novel bacterial diversity and tailored functional studies.</title>
        <authorList>
            <person name="Wylensek D."/>
            <person name="Hitch T.C.A."/>
            <person name="Clavel T."/>
        </authorList>
    </citation>
    <scope>NUCLEOTIDE SEQUENCE [LARGE SCALE GENOMIC DNA]</scope>
    <source>
        <strain evidence="5 6">WCA-383-APC-5B</strain>
    </source>
</reference>
<evidence type="ECO:0000259" key="3">
    <source>
        <dbReference type="Pfam" id="PF13240"/>
    </source>
</evidence>
<feature type="compositionally biased region" description="Basic and acidic residues" evidence="1">
    <location>
        <begin position="218"/>
        <end position="232"/>
    </location>
</feature>
<dbReference type="AlphaFoldDB" id="A0A7X2N0I1"/>
<name>A0A7X2N0I1_9CLOT</name>
<feature type="region of interest" description="Disordered" evidence="1">
    <location>
        <begin position="37"/>
        <end position="56"/>
    </location>
</feature>
<keyword evidence="2" id="KW-0812">Transmembrane</keyword>
<evidence type="ECO:0000313" key="6">
    <source>
        <dbReference type="Proteomes" id="UP000460287"/>
    </source>
</evidence>
<feature type="transmembrane region" description="Helical" evidence="2">
    <location>
        <begin position="81"/>
        <end position="102"/>
    </location>
</feature>
<feature type="domain" description="TcaA protein NTF2-like" evidence="4">
    <location>
        <begin position="231"/>
        <end position="344"/>
    </location>
</feature>
<gene>
    <name evidence="5" type="ORF">FYJ33_13905</name>
</gene>
<comment type="caution">
    <text evidence="5">The sequence shown here is derived from an EMBL/GenBank/DDBJ whole genome shotgun (WGS) entry which is preliminary data.</text>
</comment>
<evidence type="ECO:0000256" key="2">
    <source>
        <dbReference type="SAM" id="Phobius"/>
    </source>
</evidence>
<evidence type="ECO:0000256" key="1">
    <source>
        <dbReference type="SAM" id="MobiDB-lite"/>
    </source>
</evidence>
<sequence length="350" mass="39054">MRFCSKCSAELKENAKFCAKCGAKVKDYAAVQKTVQAEKSADAEDSAIKSPVPESKPISKGKIKPINIGTKKGSNSKLIKLIVTISLIFLICGAGIFTYYTVYNKQTNNNQISLKNIDIGAYPTVKINLNITGFKNGLDVNNFSIKENDTSQNNLRLSKDGTNFVLEYTTTDSETSSQKNVTVQYSYENKNYSAKGSYTPSKTDEKDSTSSDSTISKAETEKSAPKADSDEENIKSCIDNYESSFIRMVNENHLPYITSVLDDNSPLHKEFEGMIKDYSSKGITENLEDYKITSLKKVNDTQYEVNVYEKFLISYGSTNETKTKEFDATYLLNKTSSGFKVHSITNYNQK</sequence>
<feature type="domain" description="Zinc-ribbon" evidence="3">
    <location>
        <begin position="3"/>
        <end position="25"/>
    </location>
</feature>
<organism evidence="5 6">
    <name type="scientific">Inconstantimicrobium porci</name>
    <dbReference type="NCBI Taxonomy" id="2652291"/>
    <lineage>
        <taxon>Bacteria</taxon>
        <taxon>Bacillati</taxon>
        <taxon>Bacillota</taxon>
        <taxon>Clostridia</taxon>
        <taxon>Eubacteriales</taxon>
        <taxon>Clostridiaceae</taxon>
        <taxon>Inconstantimicrobium</taxon>
    </lineage>
</organism>
<dbReference type="Proteomes" id="UP000460287">
    <property type="component" value="Unassembled WGS sequence"/>
</dbReference>
<dbReference type="RefSeq" id="WP_154532370.1">
    <property type="nucleotide sequence ID" value="NZ_VULX01000032.1"/>
</dbReference>
<dbReference type="InterPro" id="IPR026870">
    <property type="entry name" value="Zinc_ribbon_dom"/>
</dbReference>